<dbReference type="EMBL" id="JACHEA010000001">
    <property type="protein sequence ID" value="MBB5341450.1"/>
    <property type="molecule type" value="Genomic_DNA"/>
</dbReference>
<comment type="caution">
    <text evidence="1">The sequence shown here is derived from an EMBL/GenBank/DDBJ whole genome shotgun (WGS) entry which is preliminary data.</text>
</comment>
<protein>
    <submittedName>
        <fullName evidence="1">NTP pyrophosphatase (Non-canonical NTP hydrolase)</fullName>
    </submittedName>
</protein>
<keyword evidence="2" id="KW-1185">Reference proteome</keyword>
<proteinExistence type="predicted"/>
<sequence length="112" mass="12867">MELKDICKMQSEFDAAHKSNARWDEPITQDNLQLLEHLLVCLVGEVGECANLVKKVVRGDLSYAAVRDDLGGELADTFIYLIKVCSQTGIDLEREFLKKLEFNRKRFKKYEA</sequence>
<evidence type="ECO:0000313" key="1">
    <source>
        <dbReference type="EMBL" id="MBB5341450.1"/>
    </source>
</evidence>
<evidence type="ECO:0000313" key="2">
    <source>
        <dbReference type="Proteomes" id="UP000569005"/>
    </source>
</evidence>
<keyword evidence="1" id="KW-0378">Hydrolase</keyword>
<gene>
    <name evidence="1" type="ORF">HDF13_003783</name>
</gene>
<accession>A0ACC5P415</accession>
<name>A0ACC5P415_9BACT</name>
<reference evidence="1" key="1">
    <citation type="submission" date="2020-08" db="EMBL/GenBank/DDBJ databases">
        <title>Genomic Encyclopedia of Type Strains, Phase IV (KMG-V): Genome sequencing to study the core and pangenomes of soil and plant-associated prokaryotes.</title>
        <authorList>
            <person name="Whitman W."/>
        </authorList>
    </citation>
    <scope>NUCLEOTIDE SEQUENCE</scope>
    <source>
        <strain evidence="1">M8UP15</strain>
    </source>
</reference>
<organism evidence="1 2">
    <name type="scientific">Tunturiibacter gelidiferens</name>
    <dbReference type="NCBI Taxonomy" id="3069689"/>
    <lineage>
        <taxon>Bacteria</taxon>
        <taxon>Pseudomonadati</taxon>
        <taxon>Acidobacteriota</taxon>
        <taxon>Terriglobia</taxon>
        <taxon>Terriglobales</taxon>
        <taxon>Acidobacteriaceae</taxon>
        <taxon>Tunturiibacter</taxon>
    </lineage>
</organism>
<dbReference type="Proteomes" id="UP000569005">
    <property type="component" value="Unassembled WGS sequence"/>
</dbReference>